<dbReference type="PANTHER" id="PTHR11388">
    <property type="entry name" value="ORGANIC ANION TRANSPORTER"/>
    <property type="match status" value="1"/>
</dbReference>
<evidence type="ECO:0000313" key="5">
    <source>
        <dbReference type="Proteomes" id="UP001283361"/>
    </source>
</evidence>
<dbReference type="GO" id="GO:0016323">
    <property type="term" value="C:basolateral plasma membrane"/>
    <property type="evidence" value="ECO:0007669"/>
    <property type="project" value="TreeGrafter"/>
</dbReference>
<reference evidence="4" key="1">
    <citation type="journal article" date="2023" name="G3 (Bethesda)">
        <title>A reference genome for the long-term kleptoplast-retaining sea slug Elysia crispata morphotype clarki.</title>
        <authorList>
            <person name="Eastman K.E."/>
            <person name="Pendleton A.L."/>
            <person name="Shaikh M.A."/>
            <person name="Suttiyut T."/>
            <person name="Ogas R."/>
            <person name="Tomko P."/>
            <person name="Gavelis G."/>
            <person name="Widhalm J.R."/>
            <person name="Wisecaver J.H."/>
        </authorList>
    </citation>
    <scope>NUCLEOTIDE SEQUENCE</scope>
    <source>
        <strain evidence="4">ECLA1</strain>
    </source>
</reference>
<feature type="transmembrane region" description="Helical" evidence="2">
    <location>
        <begin position="494"/>
        <end position="514"/>
    </location>
</feature>
<evidence type="ECO:0000256" key="2">
    <source>
        <dbReference type="SAM" id="Phobius"/>
    </source>
</evidence>
<keyword evidence="2" id="KW-1133">Transmembrane helix</keyword>
<feature type="region of interest" description="Disordered" evidence="1">
    <location>
        <begin position="1"/>
        <end position="50"/>
    </location>
</feature>
<feature type="transmembrane region" description="Helical" evidence="2">
    <location>
        <begin position="535"/>
        <end position="558"/>
    </location>
</feature>
<dbReference type="GO" id="GO:0015347">
    <property type="term" value="F:sodium-independent organic anion transmembrane transporter activity"/>
    <property type="evidence" value="ECO:0007669"/>
    <property type="project" value="TreeGrafter"/>
</dbReference>
<dbReference type="GO" id="GO:0043252">
    <property type="term" value="P:sodium-independent organic anion transport"/>
    <property type="evidence" value="ECO:0007669"/>
    <property type="project" value="TreeGrafter"/>
</dbReference>
<accession>A0AAE1BAC6</accession>
<feature type="transmembrane region" description="Helical" evidence="2">
    <location>
        <begin position="142"/>
        <end position="163"/>
    </location>
</feature>
<evidence type="ECO:0000259" key="3">
    <source>
        <dbReference type="Pfam" id="PF17517"/>
    </source>
</evidence>
<dbReference type="InterPro" id="IPR035234">
    <property type="entry name" value="IgGFc-bd_N"/>
</dbReference>
<keyword evidence="2" id="KW-0472">Membrane</keyword>
<sequence length="1408" mass="153541">MVFREKYNISDSPPKKSKDSGPLQFSFVKPKSDAHQDVQPVKTLSSKSDDNANTECGFFCWRPRALQFLARSLWTFIGFYGLSGLCLAAGGFYMRSQMTSMERHFRVSTGKMGVLMAANDIGSVAAVMFVSHFGKFSHIPRLLGAVTFLGGLFVSAIALVQAIDPMTLPTVVSPSETSGDPLAAVFNNPMLLCIDRPPFLKMMIGDNGEIDFEKIENLMSKFPSDGNGMDMSKIMEMMGNKGGGGGMDMAKLLEMMGSQPGGGGGMDMAKLMEMMGSQPGGGGGMDMAKLMEMMGSQPGAGEGMDMAKLMEMMRNNTGSGGGMDIAKLMEMMRNNTGGGGVMDIAKMMEMMGSHQGGGNGMDMAKIMEMMRNNTGGGGVMDIAKIMEMMRNNTGGGGVMDMAKIMEMMRNNTGGGGVMDIAKMMEMMGSHQGGGNGMDMAKIMEMMGSQAGGGGGMDMAKIMEMMGGAEEGGMDMSSMMSMMGSMGTNAGDIQWGFYYTFVIMVIIGALGSPRIPMQTFYIESNVKDKTETGVRIGTLNTAMMFGGPMALLIGFPINMLPVDLSDSQMSFLDPRWVGAWWLGFVVFGAAAMVFSLPVFCLPKRIRSTSEAVQLSVKEKRLSLSLDDKSFALKSQASYDLDRKKSHRPSNASQLSKLSTTARSGLHAFKAGSAQNSGRHFVTAFPLCVTESSPQFQYLSLSNLEKSPATIEIATPADYSREHFPNLTLGESSTGGKAVHIDSDTDIVVVAHTKFYLLVSGCHLLYPVHRLDTEYIVVTECATYHCFILVVAAGSDAAVSVRLRLSSPGGVATNSENENLKVEFDRHLYSHGDVISQALAVGEFMQILAEMVDLSGSRVVSDNPVAVISGGDYTADMRGSNSDAVPKGMVMDQVPPLGELGTRYSLVSLPESPVDNLVKVVFTQSDTSRLELKLSFQTNTLKQEGTKTEHYEYLSLAAGSATMLIYDERVLVMLLFPRDHTMAGVIVTPERGWGTDYYMVMPPAGTTLVLVAMSSETNSESECEKLSFRGGTRNISVDWSQSEDQKFYFSHLELEIYSIFKNISSACRFNGYLFYQGDLCACALGWYTPKEDSYESAVDDEHDVYLTLEKVTSSYTQLPDTIFPETSTSTPNIRKQQNVKPSNISDSSTAAFQHGEFYSTPEGMTTPSNTITSDAISEGALKTSLSWLIPKKDAFESVVDGENNVYLTTDKITSTYTKLLDMILPEIFIHAPKLLTLQNVKPSNITNSSTTRLQYDQFYSTPERMTTLSNTITPDSILEQNFTTSQNDFMNLNTSFLCPCQCQVKRGWHQISQRSRSELEEALEKQLKMKQSTLSYWRRRHTSATNIHQTAKCIGATLTVAVFSVTAVFLILIDLSTLFIRGRPVVPRAQRSVASKVHGKENNVFVSAIA</sequence>
<feature type="transmembrane region" description="Helical" evidence="2">
    <location>
        <begin position="578"/>
        <end position="600"/>
    </location>
</feature>
<feature type="compositionally biased region" description="Basic and acidic residues" evidence="1">
    <location>
        <begin position="1"/>
        <end position="19"/>
    </location>
</feature>
<gene>
    <name evidence="4" type="ORF">RRG08_001952</name>
</gene>
<feature type="region of interest" description="Disordered" evidence="1">
    <location>
        <begin position="1124"/>
        <end position="1143"/>
    </location>
</feature>
<name>A0AAE1BAC6_9GAST</name>
<protein>
    <recommendedName>
        <fullName evidence="3">IgGFc-binding protein N-terminal domain-containing protein</fullName>
    </recommendedName>
</protein>
<dbReference type="InterPro" id="IPR004156">
    <property type="entry name" value="OATP"/>
</dbReference>
<evidence type="ECO:0000256" key="1">
    <source>
        <dbReference type="SAM" id="MobiDB-lite"/>
    </source>
</evidence>
<comment type="caution">
    <text evidence="4">The sequence shown here is derived from an EMBL/GenBank/DDBJ whole genome shotgun (WGS) entry which is preliminary data.</text>
</comment>
<dbReference type="EMBL" id="JAWDGP010000218">
    <property type="protein sequence ID" value="KAK3802689.1"/>
    <property type="molecule type" value="Genomic_DNA"/>
</dbReference>
<dbReference type="Proteomes" id="UP001283361">
    <property type="component" value="Unassembled WGS sequence"/>
</dbReference>
<evidence type="ECO:0000313" key="4">
    <source>
        <dbReference type="EMBL" id="KAK3802689.1"/>
    </source>
</evidence>
<proteinExistence type="predicted"/>
<feature type="transmembrane region" description="Helical" evidence="2">
    <location>
        <begin position="113"/>
        <end position="130"/>
    </location>
</feature>
<keyword evidence="2" id="KW-0812">Transmembrane</keyword>
<dbReference type="Pfam" id="PF03137">
    <property type="entry name" value="OATP"/>
    <property type="match status" value="2"/>
</dbReference>
<organism evidence="4 5">
    <name type="scientific">Elysia crispata</name>
    <name type="common">lettuce slug</name>
    <dbReference type="NCBI Taxonomy" id="231223"/>
    <lineage>
        <taxon>Eukaryota</taxon>
        <taxon>Metazoa</taxon>
        <taxon>Spiralia</taxon>
        <taxon>Lophotrochozoa</taxon>
        <taxon>Mollusca</taxon>
        <taxon>Gastropoda</taxon>
        <taxon>Heterobranchia</taxon>
        <taxon>Euthyneura</taxon>
        <taxon>Panpulmonata</taxon>
        <taxon>Sacoglossa</taxon>
        <taxon>Placobranchoidea</taxon>
        <taxon>Plakobranchidae</taxon>
        <taxon>Elysia</taxon>
    </lineage>
</organism>
<dbReference type="PANTHER" id="PTHR11388:SF142">
    <property type="entry name" value="SOLUTE CARRIER ORGANIC ANION TRANSPORTER FAMILY MEMBER 5A1"/>
    <property type="match status" value="1"/>
</dbReference>
<dbReference type="Pfam" id="PF17517">
    <property type="entry name" value="IgGFc_binding"/>
    <property type="match status" value="1"/>
</dbReference>
<feature type="transmembrane region" description="Helical" evidence="2">
    <location>
        <begin position="1351"/>
        <end position="1371"/>
    </location>
</feature>
<keyword evidence="5" id="KW-1185">Reference proteome</keyword>
<feature type="domain" description="IgGFc-binding protein N-terminal" evidence="3">
    <location>
        <begin position="762"/>
        <end position="1052"/>
    </location>
</feature>
<feature type="transmembrane region" description="Helical" evidence="2">
    <location>
        <begin position="72"/>
        <end position="93"/>
    </location>
</feature>